<dbReference type="InterPro" id="IPR001322">
    <property type="entry name" value="Lamin_tail_dom"/>
</dbReference>
<protein>
    <submittedName>
        <fullName evidence="3">Lamin tail domain-containing protein</fullName>
    </submittedName>
</protein>
<feature type="compositionally biased region" description="Polar residues" evidence="1">
    <location>
        <begin position="30"/>
        <end position="43"/>
    </location>
</feature>
<feature type="domain" description="LTD" evidence="2">
    <location>
        <begin position="356"/>
        <end position="481"/>
    </location>
</feature>
<proteinExistence type="predicted"/>
<dbReference type="Pfam" id="PF00932">
    <property type="entry name" value="LTD"/>
    <property type="match status" value="1"/>
</dbReference>
<feature type="region of interest" description="Disordered" evidence="1">
    <location>
        <begin position="350"/>
        <end position="373"/>
    </location>
</feature>
<dbReference type="InterPro" id="IPR001279">
    <property type="entry name" value="Metallo-B-lactamas"/>
</dbReference>
<dbReference type="SUPFAM" id="SSF74853">
    <property type="entry name" value="Lamin A/C globular tail domain"/>
    <property type="match status" value="1"/>
</dbReference>
<dbReference type="RefSeq" id="WP_179267660.1">
    <property type="nucleotide sequence ID" value="NZ_CP058579.1"/>
</dbReference>
<dbReference type="Gene3D" id="3.60.15.10">
    <property type="entry name" value="Ribonuclease Z/Hydroxyacylglutathione hydrolase-like"/>
    <property type="match status" value="1"/>
</dbReference>
<gene>
    <name evidence="3" type="ORF">HUG12_04730</name>
</gene>
<dbReference type="PANTHER" id="PTHR30619:SF1">
    <property type="entry name" value="RECOMBINATION PROTEIN 2"/>
    <property type="match status" value="1"/>
</dbReference>
<organism evidence="3 4">
    <name type="scientific">Halorarum salinum</name>
    <dbReference type="NCBI Taxonomy" id="2743089"/>
    <lineage>
        <taxon>Archaea</taxon>
        <taxon>Methanobacteriati</taxon>
        <taxon>Methanobacteriota</taxon>
        <taxon>Stenosarchaea group</taxon>
        <taxon>Halobacteria</taxon>
        <taxon>Halobacteriales</taxon>
        <taxon>Haloferacaceae</taxon>
        <taxon>Halorarum</taxon>
    </lineage>
</organism>
<evidence type="ECO:0000313" key="4">
    <source>
        <dbReference type="Proteomes" id="UP000509626"/>
    </source>
</evidence>
<dbReference type="Proteomes" id="UP000509626">
    <property type="component" value="Chromosome"/>
</dbReference>
<dbReference type="InterPro" id="IPR052159">
    <property type="entry name" value="Competence_DNA_uptake"/>
</dbReference>
<reference evidence="3 4" key="1">
    <citation type="submission" date="2020-06" db="EMBL/GenBank/DDBJ databases">
        <title>NJ-3-1, isolated from saline soil.</title>
        <authorList>
            <person name="Cui H.L."/>
            <person name="Shi X."/>
        </authorList>
    </citation>
    <scope>NUCLEOTIDE SEQUENCE [LARGE SCALE GENOMIC DNA]</scope>
    <source>
        <strain evidence="3 4">NJ-3-1</strain>
    </source>
</reference>
<feature type="region of interest" description="Disordered" evidence="1">
    <location>
        <begin position="27"/>
        <end position="53"/>
    </location>
</feature>
<keyword evidence="4" id="KW-1185">Reference proteome</keyword>
<dbReference type="Pfam" id="PF00753">
    <property type="entry name" value="Lactamase_B"/>
    <property type="match status" value="1"/>
</dbReference>
<dbReference type="PANTHER" id="PTHR30619">
    <property type="entry name" value="DNA INTERNALIZATION/COMPETENCE PROTEIN COMEC/REC2"/>
    <property type="match status" value="1"/>
</dbReference>
<dbReference type="CDD" id="cd07731">
    <property type="entry name" value="ComA-like_MBL-fold"/>
    <property type="match status" value="1"/>
</dbReference>
<dbReference type="PROSITE" id="PS51841">
    <property type="entry name" value="LTD"/>
    <property type="match status" value="1"/>
</dbReference>
<dbReference type="InterPro" id="IPR036415">
    <property type="entry name" value="Lamin_tail_dom_sf"/>
</dbReference>
<dbReference type="InterPro" id="IPR035681">
    <property type="entry name" value="ComA-like_MBL"/>
</dbReference>
<evidence type="ECO:0000259" key="2">
    <source>
        <dbReference type="PROSITE" id="PS51841"/>
    </source>
</evidence>
<name>A0A7D5Q8K5_9EURY</name>
<dbReference type="Gene3D" id="2.60.40.1260">
    <property type="entry name" value="Lamin Tail domain"/>
    <property type="match status" value="1"/>
</dbReference>
<dbReference type="KEGG" id="halu:HUG12_04730"/>
<dbReference type="SUPFAM" id="SSF56281">
    <property type="entry name" value="Metallo-hydrolase/oxidoreductase"/>
    <property type="match status" value="1"/>
</dbReference>
<dbReference type="GeneID" id="56036739"/>
<evidence type="ECO:0000313" key="3">
    <source>
        <dbReference type="EMBL" id="QLG61076.1"/>
    </source>
</evidence>
<dbReference type="SMART" id="SM00849">
    <property type="entry name" value="Lactamase_B"/>
    <property type="match status" value="1"/>
</dbReference>
<dbReference type="AlphaFoldDB" id="A0A7D5Q8K5"/>
<accession>A0A7D5Q8K5</accession>
<dbReference type="InterPro" id="IPR036866">
    <property type="entry name" value="RibonucZ/Hydroxyglut_hydro"/>
</dbReference>
<dbReference type="PROSITE" id="PS51257">
    <property type="entry name" value="PROKAR_LIPOPROTEIN"/>
    <property type="match status" value="1"/>
</dbReference>
<evidence type="ECO:0000256" key="1">
    <source>
        <dbReference type="SAM" id="MobiDB-lite"/>
    </source>
</evidence>
<dbReference type="EMBL" id="CP058579">
    <property type="protein sequence ID" value="QLG61076.1"/>
    <property type="molecule type" value="Genomic_DNA"/>
</dbReference>
<feature type="compositionally biased region" description="Low complexity" evidence="1">
    <location>
        <begin position="355"/>
        <end position="367"/>
    </location>
</feature>
<sequence>MLGRRGGLIVAIVVLVALSGCAGGLGAGPTSETPTDASTQTPASDPPQLQGDENGTLEVHYINVGQGASTVLITPDGETMLIDSGDWRDDGEYVLTALNRLGIDRIDHLVTSHADADHIGGHAAIINHYETERDGIGAVYDPGITSSSQTYADYLDAIEEHEVPLYETREGDSLPLDGVNATVLGPPEPYLAGEDRNENSLVLYVQHGETSFLFPGDAEAEHEAHIAETYGDRLNVTVLQAGHHGSSSSTGEELLDATSPQIAVISSAFDSQYDHPHTETLERLADREIPTLWTATHGTVAVRSNGTAVEVWTQQAAPTTATDLRDGSPIEPGSDAQLELQLTVGGALADGGIDTTETPTTETTTPPDSQSESLSLVDVHADAAGNDNENLNDEYVVFENTGDDPLDLSGWQVADAADHTYTVPDGFTLEPGERVTLYSGSGTNTDSELYWGAERAIWNNGGDTVVVTHSDGRLVLEEDYQ</sequence>
<dbReference type="OrthoDB" id="3327at2157"/>